<evidence type="ECO:0000256" key="1">
    <source>
        <dbReference type="ARBA" id="ARBA00022614"/>
    </source>
</evidence>
<dbReference type="Pfam" id="PF13516">
    <property type="entry name" value="LRR_6"/>
    <property type="match status" value="4"/>
</dbReference>
<organism evidence="3 4">
    <name type="scientific">Pundamilia nyererei</name>
    <dbReference type="NCBI Taxonomy" id="303518"/>
    <lineage>
        <taxon>Eukaryota</taxon>
        <taxon>Metazoa</taxon>
        <taxon>Chordata</taxon>
        <taxon>Craniata</taxon>
        <taxon>Vertebrata</taxon>
        <taxon>Euteleostomi</taxon>
        <taxon>Actinopterygii</taxon>
        <taxon>Neopterygii</taxon>
        <taxon>Teleostei</taxon>
        <taxon>Neoteleostei</taxon>
        <taxon>Acanthomorphata</taxon>
        <taxon>Ovalentaria</taxon>
        <taxon>Cichlomorphae</taxon>
        <taxon>Cichliformes</taxon>
        <taxon>Cichlidae</taxon>
        <taxon>African cichlids</taxon>
        <taxon>Pseudocrenilabrinae</taxon>
        <taxon>Haplochromini</taxon>
        <taxon>Pundamilia</taxon>
    </lineage>
</organism>
<dbReference type="Proteomes" id="UP000695023">
    <property type="component" value="Unplaced"/>
</dbReference>
<dbReference type="InterPro" id="IPR001611">
    <property type="entry name" value="Leu-rich_rpt"/>
</dbReference>
<dbReference type="PANTHER" id="PTHR24106">
    <property type="entry name" value="NACHT, LRR AND CARD DOMAINS-CONTAINING"/>
    <property type="match status" value="1"/>
</dbReference>
<dbReference type="Gene3D" id="3.80.10.10">
    <property type="entry name" value="Ribonuclease Inhibitor"/>
    <property type="match status" value="2"/>
</dbReference>
<evidence type="ECO:0000313" key="4">
    <source>
        <dbReference type="RefSeq" id="XP_013770444.1"/>
    </source>
</evidence>
<dbReference type="InterPro" id="IPR051261">
    <property type="entry name" value="NLR"/>
</dbReference>
<reference evidence="4" key="1">
    <citation type="submission" date="2025-08" db="UniProtKB">
        <authorList>
            <consortium name="RefSeq"/>
        </authorList>
    </citation>
    <scope>IDENTIFICATION</scope>
</reference>
<dbReference type="SMART" id="SM00368">
    <property type="entry name" value="LRR_RI"/>
    <property type="match status" value="5"/>
</dbReference>
<name>A0A9Y6MAN4_9CICH</name>
<dbReference type="GeneID" id="106456462"/>
<dbReference type="RefSeq" id="XP_013770444.1">
    <property type="nucleotide sequence ID" value="XM_013914990.1"/>
</dbReference>
<sequence length="265" mass="29539">MCYIPVFCWITATVLEDVLKTREVGELPKNLTEMYIHFLVIQAKVKKVKYDGGFETDPHWSPEKKDLDVFDLKKYSASEKAFLRLLPVIKASNKALCEVLSSVLTSQSCNLRELDLSSNDLQDSGLKLLSTGLESPYCNLQSLRLTSCYLTERSCEALSSVFLSQSFRLRELDLSNNDLQDSGGILLSAGLKNPHCTLKSLSLSGCLIAQRGCISLASALSSNPSHLRELDLSYNHPGESGMKLLSAGLKDPLWRLETLRYRRNA</sequence>
<dbReference type="AlphaFoldDB" id="A0A9Y6MAN4"/>
<protein>
    <submittedName>
        <fullName evidence="4">NACHT, LRR and PYD domains-containing protein 12-like</fullName>
    </submittedName>
</protein>
<gene>
    <name evidence="4" type="primary">LOC106456462</name>
</gene>
<accession>A0A9Y6MAN4</accession>
<proteinExistence type="predicted"/>
<dbReference type="SUPFAM" id="SSF52047">
    <property type="entry name" value="RNI-like"/>
    <property type="match status" value="1"/>
</dbReference>
<dbReference type="InterPro" id="IPR032675">
    <property type="entry name" value="LRR_dom_sf"/>
</dbReference>
<keyword evidence="2" id="KW-0677">Repeat</keyword>
<evidence type="ECO:0000256" key="2">
    <source>
        <dbReference type="ARBA" id="ARBA00022737"/>
    </source>
</evidence>
<evidence type="ECO:0000313" key="3">
    <source>
        <dbReference type="Proteomes" id="UP000695023"/>
    </source>
</evidence>
<dbReference type="PROSITE" id="PS51450">
    <property type="entry name" value="LRR"/>
    <property type="match status" value="1"/>
</dbReference>
<keyword evidence="1" id="KW-0433">Leucine-rich repeat</keyword>
<keyword evidence="3" id="KW-1185">Reference proteome</keyword>